<dbReference type="InterPro" id="IPR013762">
    <property type="entry name" value="Integrase-like_cat_sf"/>
</dbReference>
<sequence length="160" mass="18507">MSIVGKIIKVSHHLCQTEKSLEQKLEYLEASLEENGKTEDLCMVQLMRETGIRLGDLENVLWDNIQFPYVSGVMAKKTRSLYPVSQISEKTYDLLKQLKKKDEMVFHRIPAAFQATVRNAVGGEFDFNIYSIRWYWLKAVAKVKIPEADHGYVNLNHTEE</sequence>
<comment type="caution">
    <text evidence="2">The sequence shown here is derived from an EMBL/GenBank/DDBJ whole genome shotgun (WGS) entry which is preliminary data.</text>
</comment>
<dbReference type="Gene3D" id="1.10.443.10">
    <property type="entry name" value="Intergrase catalytic core"/>
    <property type="match status" value="1"/>
</dbReference>
<dbReference type="RefSeq" id="WP_110323788.1">
    <property type="nucleotide sequence ID" value="NZ_QJKD01000008.1"/>
</dbReference>
<gene>
    <name evidence="2" type="ORF">DFR60_10847</name>
</gene>
<protein>
    <recommendedName>
        <fullName evidence="4">Phage integrase family protein</fullName>
    </recommendedName>
</protein>
<accession>A0A2V3Y1W8</accession>
<dbReference type="GO" id="GO:0006310">
    <property type="term" value="P:DNA recombination"/>
    <property type="evidence" value="ECO:0007669"/>
    <property type="project" value="UniProtKB-KW"/>
</dbReference>
<dbReference type="GO" id="GO:0003677">
    <property type="term" value="F:DNA binding"/>
    <property type="evidence" value="ECO:0007669"/>
    <property type="project" value="InterPro"/>
</dbReference>
<evidence type="ECO:0000313" key="2">
    <source>
        <dbReference type="EMBL" id="PXX51964.1"/>
    </source>
</evidence>
<dbReference type="AlphaFoldDB" id="A0A2V3Y1W8"/>
<keyword evidence="1" id="KW-0233">DNA recombination</keyword>
<evidence type="ECO:0000313" key="3">
    <source>
        <dbReference type="Proteomes" id="UP000248057"/>
    </source>
</evidence>
<evidence type="ECO:0008006" key="4">
    <source>
        <dbReference type="Google" id="ProtNLM"/>
    </source>
</evidence>
<dbReference type="EMBL" id="QJKD01000008">
    <property type="protein sequence ID" value="PXX51964.1"/>
    <property type="molecule type" value="Genomic_DNA"/>
</dbReference>
<dbReference type="InterPro" id="IPR011010">
    <property type="entry name" value="DNA_brk_join_enz"/>
</dbReference>
<name>A0A2V3Y1W8_9FIRM</name>
<dbReference type="Proteomes" id="UP000248057">
    <property type="component" value="Unassembled WGS sequence"/>
</dbReference>
<evidence type="ECO:0000256" key="1">
    <source>
        <dbReference type="ARBA" id="ARBA00023172"/>
    </source>
</evidence>
<dbReference type="GO" id="GO:0015074">
    <property type="term" value="P:DNA integration"/>
    <property type="evidence" value="ECO:0007669"/>
    <property type="project" value="InterPro"/>
</dbReference>
<dbReference type="GeneID" id="86062458"/>
<keyword evidence="3" id="KW-1185">Reference proteome</keyword>
<reference evidence="2 3" key="1">
    <citation type="submission" date="2018-05" db="EMBL/GenBank/DDBJ databases">
        <title>Genomic Encyclopedia of Type Strains, Phase IV (KMG-IV): sequencing the most valuable type-strain genomes for metagenomic binning, comparative biology and taxonomic classification.</title>
        <authorList>
            <person name="Goeker M."/>
        </authorList>
    </citation>
    <scope>NUCLEOTIDE SEQUENCE [LARGE SCALE GENOMIC DNA]</scope>
    <source>
        <strain evidence="2 3">DSM 24995</strain>
    </source>
</reference>
<dbReference type="SUPFAM" id="SSF56349">
    <property type="entry name" value="DNA breaking-rejoining enzymes"/>
    <property type="match status" value="1"/>
</dbReference>
<proteinExistence type="predicted"/>
<organism evidence="2 3">
    <name type="scientific">Hungatella effluvii</name>
    <dbReference type="NCBI Taxonomy" id="1096246"/>
    <lineage>
        <taxon>Bacteria</taxon>
        <taxon>Bacillati</taxon>
        <taxon>Bacillota</taxon>
        <taxon>Clostridia</taxon>
        <taxon>Lachnospirales</taxon>
        <taxon>Lachnospiraceae</taxon>
        <taxon>Hungatella</taxon>
    </lineage>
</organism>